<dbReference type="InterPro" id="IPR021134">
    <property type="entry name" value="Bestrophin-like"/>
</dbReference>
<feature type="chain" id="PRO_5019789595" description="C-type lectin domain-containing protein" evidence="6">
    <location>
        <begin position="23"/>
        <end position="857"/>
    </location>
</feature>
<dbReference type="AlphaFoldDB" id="A0A498S5Z3"/>
<evidence type="ECO:0000313" key="8">
    <source>
        <dbReference type="EMBL" id="VBB27023.1"/>
    </source>
</evidence>
<reference evidence="8 9" key="1">
    <citation type="submission" date="2018-08" db="EMBL/GenBank/DDBJ databases">
        <authorList>
            <person name="Laetsch R D."/>
            <person name="Stevens L."/>
            <person name="Kumar S."/>
            <person name="Blaxter L. M."/>
        </authorList>
    </citation>
    <scope>NUCLEOTIDE SEQUENCE [LARGE SCALE GENOMIC DNA]</scope>
</reference>
<dbReference type="InterPro" id="IPR001304">
    <property type="entry name" value="C-type_lectin-like"/>
</dbReference>
<dbReference type="InterPro" id="IPR016187">
    <property type="entry name" value="CTDL_fold"/>
</dbReference>
<dbReference type="Gene3D" id="3.10.100.10">
    <property type="entry name" value="Mannose-Binding Protein A, subunit A"/>
    <property type="match status" value="1"/>
</dbReference>
<keyword evidence="3" id="KW-1133">Transmembrane helix</keyword>
<keyword evidence="4" id="KW-0472">Membrane</keyword>
<dbReference type="Proteomes" id="UP000276991">
    <property type="component" value="Unassembled WGS sequence"/>
</dbReference>
<dbReference type="SUPFAM" id="SSF56436">
    <property type="entry name" value="C-type lectin-like"/>
    <property type="match status" value="1"/>
</dbReference>
<accession>A0A498S5Z3</accession>
<gene>
    <name evidence="8" type="ORF">NAV_LOCUS1853</name>
</gene>
<keyword evidence="6" id="KW-0732">Signal</keyword>
<comment type="similarity">
    <text evidence="5">Belongs to the anion channel-forming bestrophin (TC 1.A.46) family. Calcium-sensitive chloride channel subfamily.</text>
</comment>
<keyword evidence="2" id="KW-0812">Transmembrane</keyword>
<dbReference type="Pfam" id="PF00059">
    <property type="entry name" value="Lectin_C"/>
    <property type="match status" value="1"/>
</dbReference>
<dbReference type="Pfam" id="PF01062">
    <property type="entry name" value="Bestrophin"/>
    <property type="match status" value="1"/>
</dbReference>
<dbReference type="GO" id="GO:0016020">
    <property type="term" value="C:membrane"/>
    <property type="evidence" value="ECO:0007669"/>
    <property type="project" value="UniProtKB-SubCell"/>
</dbReference>
<evidence type="ECO:0000256" key="2">
    <source>
        <dbReference type="ARBA" id="ARBA00022692"/>
    </source>
</evidence>
<dbReference type="PANTHER" id="PTHR10736:SF0">
    <property type="entry name" value="BESTROPHIN HOMOLOG"/>
    <property type="match status" value="1"/>
</dbReference>
<evidence type="ECO:0000256" key="4">
    <source>
        <dbReference type="ARBA" id="ARBA00023136"/>
    </source>
</evidence>
<dbReference type="InterPro" id="IPR016186">
    <property type="entry name" value="C-type_lectin-like/link_sf"/>
</dbReference>
<sequence length="857" mass="97857">MWWYANQMMIFIFFAPIYPTLPTGQLMIKLNPDLPGLSYSNNTLSLNTTDLMKLEEFPGNKSDMCEISSNKNCTDTPTVLNATNFMNETLENEKLINKTDLIEIIAQSTQLKFKNSDSLIFDANLTDSNLSIASGNETSTLIASTNIEINNSVSKLVTLQNVTQNDTSESENIPGPINDSTKMMQIKAASKVVRELDSELKVNATGVNCVNDIYGLSEMKSDTEQMPSIINIILASERPSIKSNLRKLLEIVRDASSVLLQSFARTAVSGNITLIGDNVTLVDSDTANSSSVFDNGNVCSKGWTYFPKTNSCYFVGQNSTSHRNALAECSAHHAFLTSITNSDEMDFINGLVGNDTYLIGLFKDDNQWFWIDNNTELNYTNWRKLEPNGCCGVNVKCVAANWNGMTDGQWNDIDCEDSSPANFEMTVSYHLELASLSPLVILRVLFRWKGSVWNIFENLAHYFDTRLEYIPITFILGFFVDTILSRWSDIFINMGYIESYVLFIANYIHGKDENTKQLRRTLARYLCLTQIFVFRDISAQVKKRFPTTDSMINAGILLKEEKEKLDTIKLQYNKYWVPIRWIHSIALKARKEEIITSNLLYWKLCAEVDKFRYNLQLLYNYDWVPIPLVYSQLDLIVPMVTMIEFVFFTGWLKVAQALLNPFGDDDDDFECNYLIDKNLAVRLLSDSELLKEMEKKNFHTSFCIVDNYDRVPEIRPDLFWRSHKGFSASTDTTLIRSTANFKLKLTMEQIEMVNYRSQSVSFNSRHRLSQISLYGYNQGEERIMKHNQISSEYDDLQTAGLEKTMNVMASNPNLFEGPINRTPLQLVQYSTSQTNYFVPSDLTMDSDKNNKAKIARL</sequence>
<dbReference type="InterPro" id="IPR000615">
    <property type="entry name" value="Bestrophin"/>
</dbReference>
<evidence type="ECO:0000313" key="9">
    <source>
        <dbReference type="Proteomes" id="UP000276991"/>
    </source>
</evidence>
<evidence type="ECO:0000256" key="1">
    <source>
        <dbReference type="ARBA" id="ARBA00004370"/>
    </source>
</evidence>
<dbReference type="EMBL" id="UPTC01000170">
    <property type="protein sequence ID" value="VBB27023.1"/>
    <property type="molecule type" value="Genomic_DNA"/>
</dbReference>
<name>A0A498S5Z3_ACAVI</name>
<dbReference type="PANTHER" id="PTHR10736">
    <property type="entry name" value="BESTROPHIN"/>
    <property type="match status" value="1"/>
</dbReference>
<feature type="domain" description="C-type lectin" evidence="7">
    <location>
        <begin position="308"/>
        <end position="416"/>
    </location>
</feature>
<proteinExistence type="inferred from homology"/>
<evidence type="ECO:0000256" key="6">
    <source>
        <dbReference type="SAM" id="SignalP"/>
    </source>
</evidence>
<comment type="subcellular location">
    <subcellularLocation>
        <location evidence="1">Membrane</location>
    </subcellularLocation>
</comment>
<evidence type="ECO:0000256" key="5">
    <source>
        <dbReference type="ARBA" id="ARBA00034769"/>
    </source>
</evidence>
<protein>
    <recommendedName>
        <fullName evidence="7">C-type lectin domain-containing protein</fullName>
    </recommendedName>
</protein>
<dbReference type="OrthoDB" id="201595at2759"/>
<evidence type="ECO:0000259" key="7">
    <source>
        <dbReference type="PROSITE" id="PS50041"/>
    </source>
</evidence>
<dbReference type="GO" id="GO:0005254">
    <property type="term" value="F:chloride channel activity"/>
    <property type="evidence" value="ECO:0007669"/>
    <property type="project" value="InterPro"/>
</dbReference>
<dbReference type="CDD" id="cd00037">
    <property type="entry name" value="CLECT"/>
    <property type="match status" value="1"/>
</dbReference>
<dbReference type="SMART" id="SM00034">
    <property type="entry name" value="CLECT"/>
    <property type="match status" value="1"/>
</dbReference>
<feature type="signal peptide" evidence="6">
    <location>
        <begin position="1"/>
        <end position="22"/>
    </location>
</feature>
<evidence type="ECO:0000256" key="3">
    <source>
        <dbReference type="ARBA" id="ARBA00022989"/>
    </source>
</evidence>
<organism evidence="8 9">
    <name type="scientific">Acanthocheilonema viteae</name>
    <name type="common">Filarial nematode worm</name>
    <name type="synonym">Dipetalonema viteae</name>
    <dbReference type="NCBI Taxonomy" id="6277"/>
    <lineage>
        <taxon>Eukaryota</taxon>
        <taxon>Metazoa</taxon>
        <taxon>Ecdysozoa</taxon>
        <taxon>Nematoda</taxon>
        <taxon>Chromadorea</taxon>
        <taxon>Rhabditida</taxon>
        <taxon>Spirurina</taxon>
        <taxon>Spiruromorpha</taxon>
        <taxon>Filarioidea</taxon>
        <taxon>Onchocercidae</taxon>
        <taxon>Acanthocheilonema</taxon>
    </lineage>
</organism>
<dbReference type="PROSITE" id="PS50041">
    <property type="entry name" value="C_TYPE_LECTIN_2"/>
    <property type="match status" value="1"/>
</dbReference>
<keyword evidence="9" id="KW-1185">Reference proteome</keyword>